<dbReference type="AlphaFoldDB" id="A0A4Z0D4N8"/>
<keyword evidence="1" id="KW-0812">Transmembrane</keyword>
<evidence type="ECO:0000313" key="2">
    <source>
        <dbReference type="EMBL" id="TFZ39374.1"/>
    </source>
</evidence>
<dbReference type="Pfam" id="PF12650">
    <property type="entry name" value="DUF3784"/>
    <property type="match status" value="1"/>
</dbReference>
<keyword evidence="1" id="KW-0472">Membrane</keyword>
<keyword evidence="1" id="KW-1133">Transmembrane helix</keyword>
<dbReference type="EMBL" id="SRIB01000013">
    <property type="protein sequence ID" value="TFZ39374.1"/>
    <property type="molecule type" value="Genomic_DNA"/>
</dbReference>
<keyword evidence="3" id="KW-1185">Reference proteome</keyword>
<proteinExistence type="predicted"/>
<sequence length="99" mass="10683">MSIVSLVAGISLTIVALLIWKFKAVEILAGYDPKDVVDPTRLAHVAGLMLLMLGILLMTESLLIYEEIIIAEQAVFVVVGTIIIGTIVSGLVISYFSKH</sequence>
<dbReference type="RefSeq" id="WP_135271616.1">
    <property type="nucleotide sequence ID" value="NZ_SRIB01000013.1"/>
</dbReference>
<gene>
    <name evidence="2" type="ORF">E4100_08470</name>
</gene>
<name>A0A4Z0D4N8_9FIRM</name>
<protein>
    <submittedName>
        <fullName evidence="2">DUF3784 domain-containing protein</fullName>
    </submittedName>
</protein>
<reference evidence="2 3" key="1">
    <citation type="submission" date="2019-03" db="EMBL/GenBank/DDBJ databases">
        <title>Draft genome sequence data and analysis of a Fermenting Bacterium, Soehngenia longevitae strain 1933PT, isolated from petroleum reservoir in Azerbaijan.</title>
        <authorList>
            <person name="Grouzdev D.S."/>
            <person name="Bidzhieva S.K."/>
            <person name="Sokolova D.S."/>
            <person name="Tourova T.P."/>
            <person name="Poltaraus A.B."/>
            <person name="Nazina T.N."/>
        </authorList>
    </citation>
    <scope>NUCLEOTIDE SEQUENCE [LARGE SCALE GENOMIC DNA]</scope>
    <source>
        <strain evidence="2 3">1933P</strain>
    </source>
</reference>
<comment type="caution">
    <text evidence="2">The sequence shown here is derived from an EMBL/GenBank/DDBJ whole genome shotgun (WGS) entry which is preliminary data.</text>
</comment>
<evidence type="ECO:0000256" key="1">
    <source>
        <dbReference type="SAM" id="Phobius"/>
    </source>
</evidence>
<accession>A0A4Z0D4N8</accession>
<dbReference type="OrthoDB" id="9994019at2"/>
<evidence type="ECO:0000313" key="3">
    <source>
        <dbReference type="Proteomes" id="UP000298381"/>
    </source>
</evidence>
<feature type="transmembrane region" description="Helical" evidence="1">
    <location>
        <begin position="43"/>
        <end position="63"/>
    </location>
</feature>
<organism evidence="2 3">
    <name type="scientific">Soehngenia longivitae</name>
    <dbReference type="NCBI Taxonomy" id="2562294"/>
    <lineage>
        <taxon>Bacteria</taxon>
        <taxon>Bacillati</taxon>
        <taxon>Bacillota</taxon>
        <taxon>Tissierellia</taxon>
        <taxon>Tissierellales</taxon>
        <taxon>Tissierellaceae</taxon>
        <taxon>Soehngenia</taxon>
    </lineage>
</organism>
<dbReference type="Proteomes" id="UP000298381">
    <property type="component" value="Unassembled WGS sequence"/>
</dbReference>
<dbReference type="InterPro" id="IPR017259">
    <property type="entry name" value="UCP037672"/>
</dbReference>
<feature type="transmembrane region" description="Helical" evidence="1">
    <location>
        <begin position="75"/>
        <end position="96"/>
    </location>
</feature>